<evidence type="ECO:0000259" key="1">
    <source>
        <dbReference type="Pfam" id="PF19188"/>
    </source>
</evidence>
<dbReference type="Proteomes" id="UP001497482">
    <property type="component" value="Chromosome 7"/>
</dbReference>
<protein>
    <recommendedName>
        <fullName evidence="1">Adhesion G protein-coupled receptor B N-terminal domain-containing protein</fullName>
    </recommendedName>
</protein>
<keyword evidence="3" id="KW-1185">Reference proteome</keyword>
<gene>
    <name evidence="2" type="ORF">KC01_LOCUS37374</name>
</gene>
<reference evidence="2 3" key="1">
    <citation type="submission" date="2024-04" db="EMBL/GenBank/DDBJ databases">
        <authorList>
            <person name="Waldvogel A.-M."/>
            <person name="Schoenle A."/>
        </authorList>
    </citation>
    <scope>NUCLEOTIDE SEQUENCE [LARGE SCALE GENOMIC DNA]</scope>
</reference>
<accession>A0AAV2MC15</accession>
<dbReference type="AlphaFoldDB" id="A0AAV2MC15"/>
<dbReference type="EMBL" id="OZ035829">
    <property type="protein sequence ID" value="CAL1610836.1"/>
    <property type="molecule type" value="Genomic_DNA"/>
</dbReference>
<organism evidence="2 3">
    <name type="scientific">Knipowitschia caucasica</name>
    <name type="common">Caucasian dwarf goby</name>
    <name type="synonym">Pomatoschistus caucasicus</name>
    <dbReference type="NCBI Taxonomy" id="637954"/>
    <lineage>
        <taxon>Eukaryota</taxon>
        <taxon>Metazoa</taxon>
        <taxon>Chordata</taxon>
        <taxon>Craniata</taxon>
        <taxon>Vertebrata</taxon>
        <taxon>Euteleostomi</taxon>
        <taxon>Actinopterygii</taxon>
        <taxon>Neopterygii</taxon>
        <taxon>Teleostei</taxon>
        <taxon>Neoteleostei</taxon>
        <taxon>Acanthomorphata</taxon>
        <taxon>Gobiaria</taxon>
        <taxon>Gobiiformes</taxon>
        <taxon>Gobioidei</taxon>
        <taxon>Gobiidae</taxon>
        <taxon>Gobiinae</taxon>
        <taxon>Knipowitschia</taxon>
    </lineage>
</organism>
<proteinExistence type="predicted"/>
<sequence>MAACQMLCQWLEDCLASSTSNRPCGIMQTPCLCWDPPPQLNPVDGGCFHNGVYLENCLPSAKESKKDAELTDKMWPDILILPSSGLQLEGESISRLVFRLQTLASSIFALIPLPIPRRTGSVM</sequence>
<feature type="domain" description="Adhesion G protein-coupled receptor B N-terminal" evidence="1">
    <location>
        <begin position="1"/>
        <end position="37"/>
    </location>
</feature>
<dbReference type="GO" id="GO:0004930">
    <property type="term" value="F:G protein-coupled receptor activity"/>
    <property type="evidence" value="ECO:0007669"/>
    <property type="project" value="InterPro"/>
</dbReference>
<dbReference type="GO" id="GO:0005886">
    <property type="term" value="C:plasma membrane"/>
    <property type="evidence" value="ECO:0007669"/>
    <property type="project" value="InterPro"/>
</dbReference>
<dbReference type="Pfam" id="PF19188">
    <property type="entry name" value="AGRB_N"/>
    <property type="match status" value="1"/>
</dbReference>
<evidence type="ECO:0000313" key="3">
    <source>
        <dbReference type="Proteomes" id="UP001497482"/>
    </source>
</evidence>
<dbReference type="InterPro" id="IPR043838">
    <property type="entry name" value="AGRB_N"/>
</dbReference>
<name>A0AAV2MC15_KNICA</name>
<evidence type="ECO:0000313" key="2">
    <source>
        <dbReference type="EMBL" id="CAL1610836.1"/>
    </source>
</evidence>